<evidence type="ECO:0008006" key="3">
    <source>
        <dbReference type="Google" id="ProtNLM"/>
    </source>
</evidence>
<organism evidence="1 2">
    <name type="scientific">Rodentibacter pneumotropicus</name>
    <dbReference type="NCBI Taxonomy" id="758"/>
    <lineage>
        <taxon>Bacteria</taxon>
        <taxon>Pseudomonadati</taxon>
        <taxon>Pseudomonadota</taxon>
        <taxon>Gammaproteobacteria</taxon>
        <taxon>Pasteurellales</taxon>
        <taxon>Pasteurellaceae</taxon>
        <taxon>Rodentibacter</taxon>
    </lineage>
</organism>
<evidence type="ECO:0000313" key="1">
    <source>
        <dbReference type="EMBL" id="THA10344.1"/>
    </source>
</evidence>
<dbReference type="Proteomes" id="UP000306758">
    <property type="component" value="Unassembled WGS sequence"/>
</dbReference>
<dbReference type="AlphaFoldDB" id="A0A4S2Q2P0"/>
<comment type="caution">
    <text evidence="1">The sequence shown here is derived from an EMBL/GenBank/DDBJ whole genome shotgun (WGS) entry which is preliminary data.</text>
</comment>
<dbReference type="RefSeq" id="WP_136123226.1">
    <property type="nucleotide sequence ID" value="NZ_QXNI01000016.1"/>
</dbReference>
<proteinExistence type="predicted"/>
<dbReference type="EMBL" id="QXNI01000016">
    <property type="protein sequence ID" value="THA10344.1"/>
    <property type="molecule type" value="Genomic_DNA"/>
</dbReference>
<gene>
    <name evidence="1" type="ORF">D3M78_03525</name>
</gene>
<reference evidence="1 2" key="1">
    <citation type="journal article" date="2019" name="Vet. Microbiol.">
        <title>Development of multi locus sequence typing (MLST) of Rodentibacter pneumotropicus.</title>
        <authorList>
            <person name="Adhikary S."/>
            <person name="Bisgaard M."/>
            <person name="Boot R."/>
            <person name="Benga L."/>
            <person name="Nicklas W."/>
            <person name="Christensen H."/>
        </authorList>
    </citation>
    <scope>NUCLEOTIDE SEQUENCE [LARGE SCALE GENOMIC DNA]</scope>
    <source>
        <strain evidence="1 2">Ac84</strain>
    </source>
</reference>
<name>A0A4S2Q2P0_9PAST</name>
<evidence type="ECO:0000313" key="2">
    <source>
        <dbReference type="Proteomes" id="UP000306758"/>
    </source>
</evidence>
<sequence>MRIFYVYQGDSYVLECHGEYVWSPKLAKNGSKNAGFSMMKEVSMGDLIFHHCKGEIKAISVAQSNCIDCAMPEELNQFTKKWNNDGYIINTAYKEFTFPFRFTEENRNGLRVNYTANSAFTKEGLGKQQYMCALNKKHALYLIEEVSKKLKPEEESIKNILENAKNIIKDKP</sequence>
<accession>A0A4S2Q2P0</accession>
<protein>
    <recommendedName>
        <fullName evidence="3">EVE domain-containing protein</fullName>
    </recommendedName>
</protein>